<dbReference type="SUPFAM" id="SSF69118">
    <property type="entry name" value="AhpD-like"/>
    <property type="match status" value="1"/>
</dbReference>
<evidence type="ECO:0000313" key="3">
    <source>
        <dbReference type="Proteomes" id="UP000468735"/>
    </source>
</evidence>
<feature type="domain" description="Carboxymuconolactone decarboxylase-like" evidence="1">
    <location>
        <begin position="52"/>
        <end position="131"/>
    </location>
</feature>
<proteinExistence type="predicted"/>
<evidence type="ECO:0000313" key="2">
    <source>
        <dbReference type="EMBL" id="KAB2351704.1"/>
    </source>
</evidence>
<dbReference type="InterPro" id="IPR029032">
    <property type="entry name" value="AhpD-like"/>
</dbReference>
<dbReference type="AlphaFoldDB" id="A0A6H9YTU6"/>
<dbReference type="OrthoDB" id="122912at2"/>
<gene>
    <name evidence="2" type="ORF">F8566_05685</name>
</gene>
<dbReference type="InterPro" id="IPR004675">
    <property type="entry name" value="AhpD_core"/>
</dbReference>
<dbReference type="InterPro" id="IPR003779">
    <property type="entry name" value="CMD-like"/>
</dbReference>
<organism evidence="2 3">
    <name type="scientific">Actinomadura rudentiformis</name>
    <dbReference type="NCBI Taxonomy" id="359158"/>
    <lineage>
        <taxon>Bacteria</taxon>
        <taxon>Bacillati</taxon>
        <taxon>Actinomycetota</taxon>
        <taxon>Actinomycetes</taxon>
        <taxon>Streptosporangiales</taxon>
        <taxon>Thermomonosporaceae</taxon>
        <taxon>Actinomadura</taxon>
    </lineage>
</organism>
<dbReference type="PANTHER" id="PTHR35446:SF3">
    <property type="entry name" value="CMD DOMAIN-CONTAINING PROTEIN"/>
    <property type="match status" value="1"/>
</dbReference>
<evidence type="ECO:0000259" key="1">
    <source>
        <dbReference type="Pfam" id="PF02627"/>
    </source>
</evidence>
<dbReference type="EMBL" id="WBMT01000002">
    <property type="protein sequence ID" value="KAB2351704.1"/>
    <property type="molecule type" value="Genomic_DNA"/>
</dbReference>
<dbReference type="GO" id="GO:0051920">
    <property type="term" value="F:peroxiredoxin activity"/>
    <property type="evidence" value="ECO:0007669"/>
    <property type="project" value="InterPro"/>
</dbReference>
<name>A0A6H9YTU6_9ACTN</name>
<reference evidence="2 3" key="1">
    <citation type="submission" date="2019-09" db="EMBL/GenBank/DDBJ databases">
        <title>Actinomadura physcomitrii sp. nov., a novel actinomycete isolated from moss [Physcomitrium sphaericum (Ludw) Fuernr].</title>
        <authorList>
            <person name="Zhuang X."/>
            <person name="Liu C."/>
        </authorList>
    </citation>
    <scope>NUCLEOTIDE SEQUENCE [LARGE SCALE GENOMIC DNA]</scope>
    <source>
        <strain evidence="2 3">HMC1</strain>
    </source>
</reference>
<protein>
    <submittedName>
        <fullName evidence="2">Carboxymuconolactone decarboxylase family protein</fullName>
    </submittedName>
</protein>
<accession>A0A6H9YTU6</accession>
<dbReference type="Gene3D" id="1.20.1290.10">
    <property type="entry name" value="AhpD-like"/>
    <property type="match status" value="1"/>
</dbReference>
<comment type="caution">
    <text evidence="2">The sequence shown here is derived from an EMBL/GenBank/DDBJ whole genome shotgun (WGS) entry which is preliminary data.</text>
</comment>
<keyword evidence="3" id="KW-1185">Reference proteome</keyword>
<dbReference type="Pfam" id="PF02627">
    <property type="entry name" value="CMD"/>
    <property type="match status" value="1"/>
</dbReference>
<dbReference type="NCBIfam" id="TIGR00778">
    <property type="entry name" value="ahpD_dom"/>
    <property type="match status" value="1"/>
</dbReference>
<sequence length="183" mass="19224">MIPLCYNGTCFFIPLEGVIVITPVQTDPKLDELAKRMGKVPNMLRVMANAPAVLDGYLGLSRPLKKGTLPAATAERIALTVGAANACDYCVAAHTYTGKTAAGLSDEEIQSAKQGTSADPKEAAAVAFARELTESRGDADPAAACAAGWTDEQILEIVALVALQTLTNYVNKVAETENDWPAA</sequence>
<dbReference type="Proteomes" id="UP000468735">
    <property type="component" value="Unassembled WGS sequence"/>
</dbReference>
<dbReference type="PANTHER" id="PTHR35446">
    <property type="entry name" value="SI:CH211-175M2.5"/>
    <property type="match status" value="1"/>
</dbReference>